<proteinExistence type="predicted"/>
<name>A0A1G8ZH04_9GAMM</name>
<keyword evidence="2" id="KW-0378">Hydrolase</keyword>
<dbReference type="RefSeq" id="WP_090367728.1">
    <property type="nucleotide sequence ID" value="NZ_FNEM01000020.1"/>
</dbReference>
<dbReference type="InterPro" id="IPR005135">
    <property type="entry name" value="Endo/exonuclease/phosphatase"/>
</dbReference>
<protein>
    <submittedName>
        <fullName evidence="2">Endonuclease/Exonuclease/phosphatase family protein</fullName>
    </submittedName>
</protein>
<dbReference type="AlphaFoldDB" id="A0A1G8ZH04"/>
<dbReference type="Pfam" id="PF03372">
    <property type="entry name" value="Exo_endo_phos"/>
    <property type="match status" value="1"/>
</dbReference>
<dbReference type="PROSITE" id="PS51257">
    <property type="entry name" value="PROKAR_LIPOPROTEIN"/>
    <property type="match status" value="1"/>
</dbReference>
<evidence type="ECO:0000259" key="1">
    <source>
        <dbReference type="Pfam" id="PF03372"/>
    </source>
</evidence>
<keyword evidence="2" id="KW-0540">Nuclease</keyword>
<organism evidence="2 3">
    <name type="scientific">Ferrimonas sediminum</name>
    <dbReference type="NCBI Taxonomy" id="718193"/>
    <lineage>
        <taxon>Bacteria</taxon>
        <taxon>Pseudomonadati</taxon>
        <taxon>Pseudomonadota</taxon>
        <taxon>Gammaproteobacteria</taxon>
        <taxon>Alteromonadales</taxon>
        <taxon>Ferrimonadaceae</taxon>
        <taxon>Ferrimonas</taxon>
    </lineage>
</organism>
<gene>
    <name evidence="2" type="ORF">SAMN04488540_1206</name>
</gene>
<evidence type="ECO:0000313" key="3">
    <source>
        <dbReference type="Proteomes" id="UP000199527"/>
    </source>
</evidence>
<keyword evidence="3" id="KW-1185">Reference proteome</keyword>
<reference evidence="3" key="1">
    <citation type="submission" date="2016-10" db="EMBL/GenBank/DDBJ databases">
        <authorList>
            <person name="Varghese N."/>
            <person name="Submissions S."/>
        </authorList>
    </citation>
    <scope>NUCLEOTIDE SEQUENCE [LARGE SCALE GENOMIC DNA]</scope>
    <source>
        <strain evidence="3">DSM 23317</strain>
    </source>
</reference>
<feature type="domain" description="Endonuclease/exonuclease/phosphatase" evidence="1">
    <location>
        <begin position="51"/>
        <end position="394"/>
    </location>
</feature>
<sequence length="433" mass="47866">MNLKPMLAVTTALWLSACSDSSSTSDFSDTIRFATYHADMEFSDYNQALSETGSGNEPRLQNVAEVIQRARPDVLLVTGFSGADGLGGEEYRKRALELFVSEYLNQAQDPDLDAVSYPYLYLANSNSGIPVLDDLNKDGSAPGTLPFDAKGYGHYAGEKSFALLSRYALDENNVRTYRQLEWKRVPTADGQQKPQDGSGNDWFASETWNSLPLMDTNFVDIPMKLPDGRIVQLLATYLGEPAEVDASNRAYMRNRAQVEFVADYISQDYNSYIVNDDDNSRRVTGGYDSSRPFVLMGNFYNDHEGAWALGADGAPSYRADSAAMRTLVNSSTLHRFTGVNWEAPTSAAGVDYAQTTASTHSMPGIITGLNALRNDYIMLEQQLKFVDQGIVWAQLGDDGEALFYRNNGQGQMVNDPQASSSHRLVWMDVSFSQ</sequence>
<evidence type="ECO:0000313" key="2">
    <source>
        <dbReference type="EMBL" id="SDK14283.1"/>
    </source>
</evidence>
<keyword evidence="2" id="KW-0255">Endonuclease</keyword>
<dbReference type="Proteomes" id="UP000199527">
    <property type="component" value="Unassembled WGS sequence"/>
</dbReference>
<accession>A0A1G8ZH04</accession>
<dbReference type="GO" id="GO:0004527">
    <property type="term" value="F:exonuclease activity"/>
    <property type="evidence" value="ECO:0007669"/>
    <property type="project" value="UniProtKB-KW"/>
</dbReference>
<dbReference type="OrthoDB" id="6395261at2"/>
<keyword evidence="2" id="KW-0269">Exonuclease</keyword>
<dbReference type="EMBL" id="FNEM01000020">
    <property type="protein sequence ID" value="SDK14283.1"/>
    <property type="molecule type" value="Genomic_DNA"/>
</dbReference>
<dbReference type="GO" id="GO:0004519">
    <property type="term" value="F:endonuclease activity"/>
    <property type="evidence" value="ECO:0007669"/>
    <property type="project" value="UniProtKB-KW"/>
</dbReference>